<proteinExistence type="predicted"/>
<dbReference type="AlphaFoldDB" id="A0ABD5Q5U5"/>
<sequence>MDADPDAIRERLQVVHLDEPLSVSEEAVLYAEDPQTGCIGLGEVEAEAVGNAVSVVVRYERDERSGPPYVKAPGRVVRKSWGRDRTGVLSRVRDLL</sequence>
<dbReference type="EMBL" id="JBHSHT010000002">
    <property type="protein sequence ID" value="MFC4826018.1"/>
    <property type="molecule type" value="Genomic_DNA"/>
</dbReference>
<evidence type="ECO:0000313" key="1">
    <source>
        <dbReference type="EMBL" id="MFC4826018.1"/>
    </source>
</evidence>
<keyword evidence="2" id="KW-1185">Reference proteome</keyword>
<evidence type="ECO:0000313" key="2">
    <source>
        <dbReference type="Proteomes" id="UP001595945"/>
    </source>
</evidence>
<dbReference type="Proteomes" id="UP001595945">
    <property type="component" value="Unassembled WGS sequence"/>
</dbReference>
<dbReference type="RefSeq" id="WP_254268343.1">
    <property type="nucleotide sequence ID" value="NZ_CP100400.1"/>
</dbReference>
<reference evidence="1 2" key="1">
    <citation type="journal article" date="2019" name="Int. J. Syst. Evol. Microbiol.">
        <title>The Global Catalogue of Microorganisms (GCM) 10K type strain sequencing project: providing services to taxonomists for standard genome sequencing and annotation.</title>
        <authorList>
            <consortium name="The Broad Institute Genomics Platform"/>
            <consortium name="The Broad Institute Genome Sequencing Center for Infectious Disease"/>
            <person name="Wu L."/>
            <person name="Ma J."/>
        </authorList>
    </citation>
    <scope>NUCLEOTIDE SEQUENCE [LARGE SCALE GENOMIC DNA]</scope>
    <source>
        <strain evidence="1 2">XZYJ18</strain>
    </source>
</reference>
<name>A0ABD5Q5U5_9EURY</name>
<comment type="caution">
    <text evidence="1">The sequence shown here is derived from an EMBL/GenBank/DDBJ whole genome shotgun (WGS) entry which is preliminary data.</text>
</comment>
<gene>
    <name evidence="1" type="ORF">ACFO9K_17315</name>
</gene>
<accession>A0ABD5Q5U5</accession>
<organism evidence="1 2">
    <name type="scientific">Halorussus aquaticus</name>
    <dbReference type="NCBI Taxonomy" id="2953748"/>
    <lineage>
        <taxon>Archaea</taxon>
        <taxon>Methanobacteriati</taxon>
        <taxon>Methanobacteriota</taxon>
        <taxon>Stenosarchaea group</taxon>
        <taxon>Halobacteria</taxon>
        <taxon>Halobacteriales</taxon>
        <taxon>Haladaptataceae</taxon>
        <taxon>Halorussus</taxon>
    </lineage>
</organism>
<protein>
    <submittedName>
        <fullName evidence="1">Uncharacterized protein</fullName>
    </submittedName>
</protein>
<dbReference type="GeneID" id="73046890"/>